<dbReference type="InterPro" id="IPR013216">
    <property type="entry name" value="Methyltransf_11"/>
</dbReference>
<protein>
    <submittedName>
        <fullName evidence="5">Methyltransferase type 11</fullName>
    </submittedName>
</protein>
<dbReference type="Pfam" id="PF01583">
    <property type="entry name" value="APS_kinase"/>
    <property type="match status" value="1"/>
</dbReference>
<keyword evidence="1 6" id="KW-0808">Transferase</keyword>
<dbReference type="SUPFAM" id="SSF53335">
    <property type="entry name" value="S-adenosyl-L-methionine-dependent methyltransferases"/>
    <property type="match status" value="1"/>
</dbReference>
<dbReference type="PANTHER" id="PTHR45085">
    <property type="entry name" value="F21J9.14"/>
    <property type="match status" value="1"/>
</dbReference>
<keyword evidence="2" id="KW-0472">Membrane</keyword>
<dbReference type="GO" id="GO:0032259">
    <property type="term" value="P:methylation"/>
    <property type="evidence" value="ECO:0007669"/>
    <property type="project" value="UniProtKB-KW"/>
</dbReference>
<dbReference type="PANTHER" id="PTHR45085:SF3">
    <property type="entry name" value="S-ADENOSYL-L-METHIONINE-DEPENDENT METHYLTRANSFERASES SUPERFAMILY PROTEIN"/>
    <property type="match status" value="1"/>
</dbReference>
<reference evidence="7 8" key="1">
    <citation type="submission" date="2019-08" db="EMBL/GenBank/DDBJ databases">
        <title>Draft genome sequences of two oriental melons (Cucumis melo L. var makuwa).</title>
        <authorList>
            <person name="Kwon S.-Y."/>
        </authorList>
    </citation>
    <scope>NUCLEOTIDE SEQUENCE [LARGE SCALE GENOMIC DNA]</scope>
    <source>
        <strain evidence="8">cv. Chang Bougi</strain>
        <strain evidence="7">cv. SW 3</strain>
        <tissue evidence="5">Leaf</tissue>
    </source>
</reference>
<dbReference type="EMBL" id="SSTD01006073">
    <property type="protein sequence ID" value="TYK20876.1"/>
    <property type="molecule type" value="Genomic_DNA"/>
</dbReference>
<dbReference type="Pfam" id="PF08241">
    <property type="entry name" value="Methyltransf_11"/>
    <property type="match status" value="1"/>
</dbReference>
<dbReference type="CDD" id="cd02027">
    <property type="entry name" value="APSK"/>
    <property type="match status" value="1"/>
</dbReference>
<dbReference type="AlphaFoldDB" id="A0A5A7SP29"/>
<feature type="domain" description="APS kinase" evidence="3">
    <location>
        <begin position="189"/>
        <end position="278"/>
    </location>
</feature>
<evidence type="ECO:0000313" key="7">
    <source>
        <dbReference type="Proteomes" id="UP000321393"/>
    </source>
</evidence>
<evidence type="ECO:0000256" key="2">
    <source>
        <dbReference type="SAM" id="Phobius"/>
    </source>
</evidence>
<keyword evidence="5" id="KW-0489">Methyltransferase</keyword>
<dbReference type="GO" id="GO:0005524">
    <property type="term" value="F:ATP binding"/>
    <property type="evidence" value="ECO:0007669"/>
    <property type="project" value="InterPro"/>
</dbReference>
<dbReference type="OrthoDB" id="682522at2759"/>
<evidence type="ECO:0000313" key="8">
    <source>
        <dbReference type="Proteomes" id="UP000321947"/>
    </source>
</evidence>
<dbReference type="Gene3D" id="3.40.50.300">
    <property type="entry name" value="P-loop containing nucleotide triphosphate hydrolases"/>
    <property type="match status" value="1"/>
</dbReference>
<name>A0A5A7SP29_CUCMM</name>
<dbReference type="InterPro" id="IPR029063">
    <property type="entry name" value="SAM-dependent_MTases_sf"/>
</dbReference>
<evidence type="ECO:0000256" key="1">
    <source>
        <dbReference type="ARBA" id="ARBA00022679"/>
    </source>
</evidence>
<dbReference type="GO" id="GO:0000103">
    <property type="term" value="P:sulfate assimilation"/>
    <property type="evidence" value="ECO:0007669"/>
    <property type="project" value="InterPro"/>
</dbReference>
<evidence type="ECO:0000313" key="6">
    <source>
        <dbReference type="EMBL" id="TYK20876.1"/>
    </source>
</evidence>
<evidence type="ECO:0000259" key="4">
    <source>
        <dbReference type="Pfam" id="PF08241"/>
    </source>
</evidence>
<organism evidence="5 7">
    <name type="scientific">Cucumis melo var. makuwa</name>
    <name type="common">Oriental melon</name>
    <dbReference type="NCBI Taxonomy" id="1194695"/>
    <lineage>
        <taxon>Eukaryota</taxon>
        <taxon>Viridiplantae</taxon>
        <taxon>Streptophyta</taxon>
        <taxon>Embryophyta</taxon>
        <taxon>Tracheophyta</taxon>
        <taxon>Spermatophyta</taxon>
        <taxon>Magnoliopsida</taxon>
        <taxon>eudicotyledons</taxon>
        <taxon>Gunneridae</taxon>
        <taxon>Pentapetalae</taxon>
        <taxon>rosids</taxon>
        <taxon>fabids</taxon>
        <taxon>Cucurbitales</taxon>
        <taxon>Cucurbitaceae</taxon>
        <taxon>Benincaseae</taxon>
        <taxon>Cucumis</taxon>
    </lineage>
</organism>
<dbReference type="InterPro" id="IPR027417">
    <property type="entry name" value="P-loop_NTPase"/>
</dbReference>
<dbReference type="Proteomes" id="UP000321393">
    <property type="component" value="Unassembled WGS sequence"/>
</dbReference>
<dbReference type="EMBL" id="SSTE01021314">
    <property type="protein sequence ID" value="KAA0032610.1"/>
    <property type="molecule type" value="Genomic_DNA"/>
</dbReference>
<keyword evidence="2" id="KW-0812">Transmembrane</keyword>
<dbReference type="GO" id="GO:0004020">
    <property type="term" value="F:adenylylsulfate kinase activity"/>
    <property type="evidence" value="ECO:0007669"/>
    <property type="project" value="InterPro"/>
</dbReference>
<accession>A0A5A7SP29</accession>
<dbReference type="InterPro" id="IPR059117">
    <property type="entry name" value="APS_kinase_dom"/>
</dbReference>
<sequence length="303" mass="34100">MERHIHRFLNRLSFASIAIATLILIFLFLQTPQTCIPPNSPSKPHLKFPKSCCDSTPRELVSIDKKNKRLWSSNDWKKKLSSFINFFQSIRDLGLLHNHTKFICVSASGVPEVMALSHMGVHDVTGVELIDSPPFVSRADPHNLPFFDHVFDLAFTAHLAEALFPSRFVFEMERVVRPNGVCVIMVEECEVAKLFADAEVICIASVISPYRRDRDACCAILPDGYFIEVFMDVPLEVCEARDAKGLYKLARARAGKIKGFTGIDDPYEVPLNCEIVLKHTGGSPSEMAEKVLNYLERKGFLQA</sequence>
<dbReference type="GO" id="GO:0008757">
    <property type="term" value="F:S-adenosylmethionine-dependent methyltransferase activity"/>
    <property type="evidence" value="ECO:0007669"/>
    <property type="project" value="InterPro"/>
</dbReference>
<dbReference type="SUPFAM" id="SSF52540">
    <property type="entry name" value="P-loop containing nucleoside triphosphate hydrolases"/>
    <property type="match status" value="1"/>
</dbReference>
<comment type="caution">
    <text evidence="5">The sequence shown here is derived from an EMBL/GenBank/DDBJ whole genome shotgun (WGS) entry which is preliminary data.</text>
</comment>
<feature type="transmembrane region" description="Helical" evidence="2">
    <location>
        <begin position="12"/>
        <end position="29"/>
    </location>
</feature>
<keyword evidence="2" id="KW-1133">Transmembrane helix</keyword>
<feature type="domain" description="Methyltransferase type 11" evidence="4">
    <location>
        <begin position="137"/>
        <end position="184"/>
    </location>
</feature>
<evidence type="ECO:0000313" key="5">
    <source>
        <dbReference type="EMBL" id="KAA0032610.1"/>
    </source>
</evidence>
<dbReference type="Proteomes" id="UP000321947">
    <property type="component" value="Unassembled WGS sequence"/>
</dbReference>
<evidence type="ECO:0000259" key="3">
    <source>
        <dbReference type="Pfam" id="PF01583"/>
    </source>
</evidence>
<gene>
    <name evidence="6" type="ORF">E5676_scaffold284G00040</name>
    <name evidence="5" type="ORF">E6C27_scaffold43053G00840</name>
</gene>
<proteinExistence type="predicted"/>